<dbReference type="PANTHER" id="PTHR33164:SF107">
    <property type="entry name" value="TRANSCRIPTIONAL REGULATORY PROTEIN"/>
    <property type="match status" value="1"/>
</dbReference>
<dbReference type="Gene3D" id="1.10.10.10">
    <property type="entry name" value="Winged helix-like DNA-binding domain superfamily/Winged helix DNA-binding domain"/>
    <property type="match status" value="1"/>
</dbReference>
<keyword evidence="2" id="KW-0238">DNA-binding</keyword>
<dbReference type="SUPFAM" id="SSF46785">
    <property type="entry name" value="Winged helix' DNA-binding domain"/>
    <property type="match status" value="1"/>
</dbReference>
<dbReference type="PROSITE" id="PS01117">
    <property type="entry name" value="HTH_MARR_1"/>
    <property type="match status" value="1"/>
</dbReference>
<dbReference type="SMART" id="SM00347">
    <property type="entry name" value="HTH_MARR"/>
    <property type="match status" value="1"/>
</dbReference>
<gene>
    <name evidence="6" type="ORF">DKG75_09715</name>
</gene>
<evidence type="ECO:0000256" key="2">
    <source>
        <dbReference type="ARBA" id="ARBA00023125"/>
    </source>
</evidence>
<accession>A0A317E7H7</accession>
<evidence type="ECO:0000256" key="3">
    <source>
        <dbReference type="ARBA" id="ARBA00023163"/>
    </source>
</evidence>
<proteinExistence type="predicted"/>
<dbReference type="InterPro" id="IPR000835">
    <property type="entry name" value="HTH_MarR-typ"/>
</dbReference>
<protein>
    <submittedName>
        <fullName evidence="6">MarR family transcriptional regulator</fullName>
    </submittedName>
</protein>
<organism evidence="6 7">
    <name type="scientific">Zavarzinia compransoris</name>
    <dbReference type="NCBI Taxonomy" id="1264899"/>
    <lineage>
        <taxon>Bacteria</taxon>
        <taxon>Pseudomonadati</taxon>
        <taxon>Pseudomonadota</taxon>
        <taxon>Alphaproteobacteria</taxon>
        <taxon>Rhodospirillales</taxon>
        <taxon>Zavarziniaceae</taxon>
        <taxon>Zavarzinia</taxon>
    </lineage>
</organism>
<evidence type="ECO:0000313" key="7">
    <source>
        <dbReference type="Proteomes" id="UP000246077"/>
    </source>
</evidence>
<sequence length="168" mass="18599">MQAMTTPAPRLFYLLNRARHALFKAADAVLLERLDITGAQLGALFVLGETPDCTPGDLAERLDLNASAVTGLAERLERAGFIARRPHDDDRRVTLLSLTDAGRERVRASKPLMAEVNRRIVEGYSAEDVALIARFLDTTAQRFAPPRKGLAARVPEKPETEKKRRVTP</sequence>
<dbReference type="PRINTS" id="PR00598">
    <property type="entry name" value="HTHMARR"/>
</dbReference>
<dbReference type="Proteomes" id="UP000246077">
    <property type="component" value="Unassembled WGS sequence"/>
</dbReference>
<evidence type="ECO:0000256" key="4">
    <source>
        <dbReference type="SAM" id="MobiDB-lite"/>
    </source>
</evidence>
<feature type="region of interest" description="Disordered" evidence="4">
    <location>
        <begin position="146"/>
        <end position="168"/>
    </location>
</feature>
<dbReference type="Pfam" id="PF12802">
    <property type="entry name" value="MarR_2"/>
    <property type="match status" value="1"/>
</dbReference>
<dbReference type="InterPro" id="IPR039422">
    <property type="entry name" value="MarR/SlyA-like"/>
</dbReference>
<dbReference type="PROSITE" id="PS50995">
    <property type="entry name" value="HTH_MARR_2"/>
    <property type="match status" value="1"/>
</dbReference>
<dbReference type="PANTHER" id="PTHR33164">
    <property type="entry name" value="TRANSCRIPTIONAL REGULATOR, MARR FAMILY"/>
    <property type="match status" value="1"/>
</dbReference>
<dbReference type="GO" id="GO:0006950">
    <property type="term" value="P:response to stress"/>
    <property type="evidence" value="ECO:0007669"/>
    <property type="project" value="TreeGrafter"/>
</dbReference>
<evidence type="ECO:0000313" key="6">
    <source>
        <dbReference type="EMBL" id="PWR22230.1"/>
    </source>
</evidence>
<keyword evidence="7" id="KW-1185">Reference proteome</keyword>
<name>A0A317E7H7_9PROT</name>
<feature type="domain" description="HTH marR-type" evidence="5">
    <location>
        <begin position="8"/>
        <end position="141"/>
    </location>
</feature>
<keyword evidence="3" id="KW-0804">Transcription</keyword>
<dbReference type="InterPro" id="IPR023187">
    <property type="entry name" value="Tscrpt_reg_MarR-type_CS"/>
</dbReference>
<dbReference type="InterPro" id="IPR036390">
    <property type="entry name" value="WH_DNA-bd_sf"/>
</dbReference>
<evidence type="ECO:0000259" key="5">
    <source>
        <dbReference type="PROSITE" id="PS50995"/>
    </source>
</evidence>
<comment type="caution">
    <text evidence="6">The sequence shown here is derived from an EMBL/GenBank/DDBJ whole genome shotgun (WGS) entry which is preliminary data.</text>
</comment>
<dbReference type="InterPro" id="IPR036388">
    <property type="entry name" value="WH-like_DNA-bd_sf"/>
</dbReference>
<dbReference type="GO" id="GO:0003700">
    <property type="term" value="F:DNA-binding transcription factor activity"/>
    <property type="evidence" value="ECO:0007669"/>
    <property type="project" value="InterPro"/>
</dbReference>
<dbReference type="GO" id="GO:0003677">
    <property type="term" value="F:DNA binding"/>
    <property type="evidence" value="ECO:0007669"/>
    <property type="project" value="UniProtKB-KW"/>
</dbReference>
<reference evidence="7" key="1">
    <citation type="submission" date="2018-05" db="EMBL/GenBank/DDBJ databases">
        <title>Zavarzinia sp. HR-AS.</title>
        <authorList>
            <person name="Lee Y."/>
            <person name="Jeon C.O."/>
        </authorList>
    </citation>
    <scope>NUCLEOTIDE SEQUENCE [LARGE SCALE GENOMIC DNA]</scope>
    <source>
        <strain evidence="7">DSM 1231</strain>
    </source>
</reference>
<dbReference type="AlphaFoldDB" id="A0A317E7H7"/>
<dbReference type="EMBL" id="QGLF01000002">
    <property type="protein sequence ID" value="PWR22230.1"/>
    <property type="molecule type" value="Genomic_DNA"/>
</dbReference>
<keyword evidence="1" id="KW-0805">Transcription regulation</keyword>
<evidence type="ECO:0000256" key="1">
    <source>
        <dbReference type="ARBA" id="ARBA00023015"/>
    </source>
</evidence>